<sequence length="56" mass="6403">MKTLLLLVQLNLQRFLLSAQAVMHRVHGRYNEPEIIYPVESRSDTELGVQSPRTGP</sequence>
<dbReference type="InParanoid" id="M4BJ87"/>
<evidence type="ECO:0008006" key="4">
    <source>
        <dbReference type="Google" id="ProtNLM"/>
    </source>
</evidence>
<dbReference type="EnsemblProtists" id="HpaT806465">
    <property type="protein sequence ID" value="HpaP806465"/>
    <property type="gene ID" value="HpaG806465"/>
</dbReference>
<dbReference type="EMBL" id="JH598312">
    <property type="status" value="NOT_ANNOTATED_CDS"/>
    <property type="molecule type" value="Genomic_DNA"/>
</dbReference>
<keyword evidence="1" id="KW-0732">Signal</keyword>
<dbReference type="VEuPathDB" id="FungiDB:HpaG806465"/>
<evidence type="ECO:0000313" key="3">
    <source>
        <dbReference type="Proteomes" id="UP000011713"/>
    </source>
</evidence>
<keyword evidence="3" id="KW-1185">Reference proteome</keyword>
<dbReference type="AlphaFoldDB" id="M4BJ87"/>
<evidence type="ECO:0000256" key="1">
    <source>
        <dbReference type="SAM" id="SignalP"/>
    </source>
</evidence>
<accession>M4BJ87</accession>
<reference evidence="2" key="2">
    <citation type="submission" date="2015-06" db="UniProtKB">
        <authorList>
            <consortium name="EnsemblProtists"/>
        </authorList>
    </citation>
    <scope>IDENTIFICATION</scope>
    <source>
        <strain evidence="2">Emoy2</strain>
    </source>
</reference>
<protein>
    <recommendedName>
        <fullName evidence="4">RxLR effector candidate protein</fullName>
    </recommendedName>
</protein>
<dbReference type="HOGENOM" id="CLU_3018398_0_0_1"/>
<feature type="chain" id="PRO_5004048912" description="RxLR effector candidate protein" evidence="1">
    <location>
        <begin position="20"/>
        <end position="56"/>
    </location>
</feature>
<feature type="signal peptide" evidence="1">
    <location>
        <begin position="1"/>
        <end position="19"/>
    </location>
</feature>
<evidence type="ECO:0000313" key="2">
    <source>
        <dbReference type="EnsemblProtists" id="HpaP806465"/>
    </source>
</evidence>
<organism evidence="2 3">
    <name type="scientific">Hyaloperonospora arabidopsidis (strain Emoy2)</name>
    <name type="common">Downy mildew agent</name>
    <name type="synonym">Peronospora arabidopsidis</name>
    <dbReference type="NCBI Taxonomy" id="559515"/>
    <lineage>
        <taxon>Eukaryota</taxon>
        <taxon>Sar</taxon>
        <taxon>Stramenopiles</taxon>
        <taxon>Oomycota</taxon>
        <taxon>Peronosporomycetes</taxon>
        <taxon>Peronosporales</taxon>
        <taxon>Peronosporaceae</taxon>
        <taxon>Hyaloperonospora</taxon>
    </lineage>
</organism>
<proteinExistence type="predicted"/>
<dbReference type="Proteomes" id="UP000011713">
    <property type="component" value="Unassembled WGS sequence"/>
</dbReference>
<name>M4BJ87_HYAAE</name>
<reference evidence="3" key="1">
    <citation type="journal article" date="2010" name="Science">
        <title>Signatures of adaptation to obligate biotrophy in the Hyaloperonospora arabidopsidis genome.</title>
        <authorList>
            <person name="Baxter L."/>
            <person name="Tripathy S."/>
            <person name="Ishaque N."/>
            <person name="Boot N."/>
            <person name="Cabral A."/>
            <person name="Kemen E."/>
            <person name="Thines M."/>
            <person name="Ah-Fong A."/>
            <person name="Anderson R."/>
            <person name="Badejoko W."/>
            <person name="Bittner-Eddy P."/>
            <person name="Boore J.L."/>
            <person name="Chibucos M.C."/>
            <person name="Coates M."/>
            <person name="Dehal P."/>
            <person name="Delehaunty K."/>
            <person name="Dong S."/>
            <person name="Downton P."/>
            <person name="Dumas B."/>
            <person name="Fabro G."/>
            <person name="Fronick C."/>
            <person name="Fuerstenberg S.I."/>
            <person name="Fulton L."/>
            <person name="Gaulin E."/>
            <person name="Govers F."/>
            <person name="Hughes L."/>
            <person name="Humphray S."/>
            <person name="Jiang R.H."/>
            <person name="Judelson H."/>
            <person name="Kamoun S."/>
            <person name="Kyung K."/>
            <person name="Meijer H."/>
            <person name="Minx P."/>
            <person name="Morris P."/>
            <person name="Nelson J."/>
            <person name="Phuntumart V."/>
            <person name="Qutob D."/>
            <person name="Rehmany A."/>
            <person name="Rougon-Cardoso A."/>
            <person name="Ryden P."/>
            <person name="Torto-Alalibo T."/>
            <person name="Studholme D."/>
            <person name="Wang Y."/>
            <person name="Win J."/>
            <person name="Wood J."/>
            <person name="Clifton S.W."/>
            <person name="Rogers J."/>
            <person name="Van den Ackerveken G."/>
            <person name="Jones J.D."/>
            <person name="McDowell J.M."/>
            <person name="Beynon J."/>
            <person name="Tyler B.M."/>
        </authorList>
    </citation>
    <scope>NUCLEOTIDE SEQUENCE [LARGE SCALE GENOMIC DNA]</scope>
    <source>
        <strain evidence="3">Emoy2</strain>
    </source>
</reference>